<dbReference type="KEGG" id="lab:LA76x_0603"/>
<dbReference type="Proteomes" id="UP000060787">
    <property type="component" value="Chromosome"/>
</dbReference>
<dbReference type="SUPFAM" id="SSF52777">
    <property type="entry name" value="CoA-dependent acyltransferases"/>
    <property type="match status" value="2"/>
</dbReference>
<dbReference type="Gene3D" id="3.30.559.10">
    <property type="entry name" value="Chloramphenicol acetyltransferase-like domain"/>
    <property type="match status" value="1"/>
</dbReference>
<dbReference type="STRING" id="84531.LA76x_0603"/>
<evidence type="ECO:0000313" key="1">
    <source>
        <dbReference type="EMBL" id="ALN78764.1"/>
    </source>
</evidence>
<protein>
    <submittedName>
        <fullName evidence="1">Condensation domain protein</fullName>
    </submittedName>
</protein>
<dbReference type="PATRIC" id="fig|84531.8.peg.631"/>
<organism evidence="1 2">
    <name type="scientific">Lysobacter antibioticus</name>
    <dbReference type="NCBI Taxonomy" id="84531"/>
    <lineage>
        <taxon>Bacteria</taxon>
        <taxon>Pseudomonadati</taxon>
        <taxon>Pseudomonadota</taxon>
        <taxon>Gammaproteobacteria</taxon>
        <taxon>Lysobacterales</taxon>
        <taxon>Lysobacteraceae</taxon>
        <taxon>Lysobacter</taxon>
    </lineage>
</organism>
<accession>A0A0S2F5E5</accession>
<gene>
    <name evidence="1" type="ORF">LA76x_0603</name>
</gene>
<proteinExistence type="predicted"/>
<dbReference type="eggNOG" id="ENOG5033XND">
    <property type="taxonomic scope" value="Bacteria"/>
</dbReference>
<evidence type="ECO:0000313" key="2">
    <source>
        <dbReference type="Proteomes" id="UP000060787"/>
    </source>
</evidence>
<reference evidence="1 2" key="1">
    <citation type="journal article" date="2015" name="BMC Genomics">
        <title>Comparative genomics and metabolic profiling of the genus Lysobacter.</title>
        <authorList>
            <person name="de Bruijn I."/>
            <person name="Cheng X."/>
            <person name="de Jager V."/>
            <person name="Exposito R.G."/>
            <person name="Watrous J."/>
            <person name="Patel N."/>
            <person name="Postma J."/>
            <person name="Dorrestein P.C."/>
            <person name="Kobayashi D."/>
            <person name="Raaijmakers J.M."/>
        </authorList>
    </citation>
    <scope>NUCLEOTIDE SEQUENCE [LARGE SCALE GENOMIC DNA]</scope>
    <source>
        <strain evidence="1 2">76</strain>
    </source>
</reference>
<name>A0A0S2F5E5_LYSAN</name>
<dbReference type="RefSeq" id="WP_057916521.1">
    <property type="nucleotide sequence ID" value="NZ_CP011129.1"/>
</dbReference>
<dbReference type="EMBL" id="CP011129">
    <property type="protein sequence ID" value="ALN78764.1"/>
    <property type="molecule type" value="Genomic_DNA"/>
</dbReference>
<dbReference type="InterPro" id="IPR023213">
    <property type="entry name" value="CAT-like_dom_sf"/>
</dbReference>
<dbReference type="AlphaFoldDB" id="A0A0S2F5E5"/>
<keyword evidence="2" id="KW-1185">Reference proteome</keyword>
<sequence>MAPTASRDYRLGRFNQIYAHLNLICNANSCDWIELDSAPDLALLKRAIEHTIDRHPRARSVQYQRGVILGWRHLAQRLPIEIEQRSSINIDPARLRAELLGNAWNERVPTRDGHPFRFIYTRTPEKHILQFLTSHTFTDGKAAQLFSGDIAEAYGRLSAGLPLDQEIVDLPEHNHDRLFLAKLRGAEALRLAWKGVAGFFHDLVMPAGRLLISGKRSGETDVLMIELPTPMLEALKAAGARRGSTIHPLLLLALLRTAQADAGRQGKRLKHGLRIVDNFSLRRFVDDPRVHKLYDCVAVPYTLELDPDEDDEAVIQRANARLDALKSGEILSELYRFRLLFQSSLLLPKAATIRFAANVLTRANLICTNVGPIDTRLEHFGPIPVRTYYSFPQLFPPGEVMVQVSAFRGHLRLVYLYDKGQMSEAQMRERFVYPLIAELSRITGASSLPEHIAAHG</sequence>